<gene>
    <name evidence="1" type="ORF">C8J30_1322</name>
</gene>
<dbReference type="EMBL" id="QJTK01000032">
    <property type="protein sequence ID" value="PYF06268.1"/>
    <property type="molecule type" value="Genomic_DNA"/>
</dbReference>
<name>A0A318TT96_9RHOB</name>
<dbReference type="Proteomes" id="UP000247727">
    <property type="component" value="Unassembled WGS sequence"/>
</dbReference>
<evidence type="ECO:0000313" key="1">
    <source>
        <dbReference type="EMBL" id="PYF06268.1"/>
    </source>
</evidence>
<reference evidence="1 2" key="1">
    <citation type="submission" date="2018-06" db="EMBL/GenBank/DDBJ databases">
        <title>Genomic Encyclopedia of Type Strains, Phase III (KMG-III): the genomes of soil and plant-associated and newly described type strains.</title>
        <authorList>
            <person name="Whitman W."/>
        </authorList>
    </citation>
    <scope>NUCLEOTIDE SEQUENCE [LARGE SCALE GENOMIC DNA]</scope>
    <source>
        <strain evidence="1 2">JA737</strain>
    </source>
</reference>
<dbReference type="AlphaFoldDB" id="A0A318TT96"/>
<accession>A0A318TT96</accession>
<protein>
    <submittedName>
        <fullName evidence="1">Uncharacterized protein</fullName>
    </submittedName>
</protein>
<evidence type="ECO:0000313" key="2">
    <source>
        <dbReference type="Proteomes" id="UP000247727"/>
    </source>
</evidence>
<sequence>MTRSLYQHRPDAMLEAERIYKFIGEYVVCFQWLEGRIDEIFLMARGHKRRPETLSWLTRQTNDNKIKEFVKLITSGVPFDPVCVDGWGERLQSVVGRLQNERRRRNGIMHAQFLFDFLPVNVPVLRLHLRHENDVPVFDQEYLSPQRCDQIIEELAQLAFDLNMICVQLRHSYRGPKSE</sequence>
<organism evidence="1 2">
    <name type="scientific">Rhodobacter viridis</name>
    <dbReference type="NCBI Taxonomy" id="1054202"/>
    <lineage>
        <taxon>Bacteria</taxon>
        <taxon>Pseudomonadati</taxon>
        <taxon>Pseudomonadota</taxon>
        <taxon>Alphaproteobacteria</taxon>
        <taxon>Rhodobacterales</taxon>
        <taxon>Rhodobacter group</taxon>
        <taxon>Rhodobacter</taxon>
    </lineage>
</organism>
<keyword evidence="2" id="KW-1185">Reference proteome</keyword>
<proteinExistence type="predicted"/>
<comment type="caution">
    <text evidence="1">The sequence shown here is derived from an EMBL/GenBank/DDBJ whole genome shotgun (WGS) entry which is preliminary data.</text>
</comment>